<evidence type="ECO:0000256" key="3">
    <source>
        <dbReference type="ARBA" id="ARBA00022448"/>
    </source>
</evidence>
<keyword evidence="9 10" id="KW-0472">Membrane</keyword>
<dbReference type="InterPro" id="IPR003849">
    <property type="entry name" value="Preprotein_translocase_YajC"/>
</dbReference>
<evidence type="ECO:0000256" key="9">
    <source>
        <dbReference type="ARBA" id="ARBA00023136"/>
    </source>
</evidence>
<dbReference type="EMBL" id="JACSNR010000007">
    <property type="protein sequence ID" value="MBM6923544.1"/>
    <property type="molecule type" value="Genomic_DNA"/>
</dbReference>
<evidence type="ECO:0000256" key="10">
    <source>
        <dbReference type="SAM" id="Phobius"/>
    </source>
</evidence>
<reference evidence="11 12" key="1">
    <citation type="journal article" date="2021" name="Sci. Rep.">
        <title>The distribution of antibiotic resistance genes in chicken gut microbiota commensals.</title>
        <authorList>
            <person name="Juricova H."/>
            <person name="Matiasovicova J."/>
            <person name="Kubasova T."/>
            <person name="Cejkova D."/>
            <person name="Rychlik I."/>
        </authorList>
    </citation>
    <scope>NUCLEOTIDE SEQUENCE [LARGE SCALE GENOMIC DNA]</scope>
    <source>
        <strain evidence="11 12">An564</strain>
    </source>
</reference>
<accession>A0ABS2GQ73</accession>
<evidence type="ECO:0000256" key="7">
    <source>
        <dbReference type="ARBA" id="ARBA00022989"/>
    </source>
</evidence>
<comment type="subcellular location">
    <subcellularLocation>
        <location evidence="1">Cell membrane</location>
        <topology evidence="1">Single-pass membrane protein</topology>
    </subcellularLocation>
</comment>
<keyword evidence="5 10" id="KW-0812">Transmembrane</keyword>
<evidence type="ECO:0000256" key="8">
    <source>
        <dbReference type="ARBA" id="ARBA00023010"/>
    </source>
</evidence>
<protein>
    <submittedName>
        <fullName evidence="11">Preprotein translocase subunit YajC</fullName>
    </submittedName>
</protein>
<dbReference type="PRINTS" id="PR01853">
    <property type="entry name" value="YAJCTRNLCASE"/>
</dbReference>
<feature type="transmembrane region" description="Helical" evidence="10">
    <location>
        <begin position="12"/>
        <end position="31"/>
    </location>
</feature>
<keyword evidence="4" id="KW-1003">Cell membrane</keyword>
<dbReference type="NCBIfam" id="TIGR00739">
    <property type="entry name" value="yajC"/>
    <property type="match status" value="1"/>
</dbReference>
<proteinExistence type="inferred from homology"/>
<comment type="similarity">
    <text evidence="2">Belongs to the YajC family.</text>
</comment>
<keyword evidence="6" id="KW-0653">Protein transport</keyword>
<dbReference type="SMART" id="SM01323">
    <property type="entry name" value="YajC"/>
    <property type="match status" value="1"/>
</dbReference>
<dbReference type="PANTHER" id="PTHR33909">
    <property type="entry name" value="SEC TRANSLOCON ACCESSORY COMPLEX SUBUNIT YAJC"/>
    <property type="match status" value="1"/>
</dbReference>
<evidence type="ECO:0000313" key="12">
    <source>
        <dbReference type="Proteomes" id="UP000724149"/>
    </source>
</evidence>
<evidence type="ECO:0000256" key="6">
    <source>
        <dbReference type="ARBA" id="ARBA00022927"/>
    </source>
</evidence>
<sequence length="100" mass="11459">MLTADSSSYTYLFGQLGVMIVMIAVLWFFLIRPQNKREKEVSKMREALEVGDEVITRGGIIGRVVNLKDDYVMIETGSDRTKMRIARWAIDINTTAEKEK</sequence>
<evidence type="ECO:0000313" key="11">
    <source>
        <dbReference type="EMBL" id="MBM6923544.1"/>
    </source>
</evidence>
<evidence type="ECO:0000256" key="1">
    <source>
        <dbReference type="ARBA" id="ARBA00004162"/>
    </source>
</evidence>
<evidence type="ECO:0000256" key="2">
    <source>
        <dbReference type="ARBA" id="ARBA00006742"/>
    </source>
</evidence>
<evidence type="ECO:0000256" key="4">
    <source>
        <dbReference type="ARBA" id="ARBA00022475"/>
    </source>
</evidence>
<organism evidence="11 12">
    <name type="scientific">Hydrogenoanaerobacterium saccharovorans</name>
    <dbReference type="NCBI Taxonomy" id="474960"/>
    <lineage>
        <taxon>Bacteria</taxon>
        <taxon>Bacillati</taxon>
        <taxon>Bacillota</taxon>
        <taxon>Clostridia</taxon>
        <taxon>Eubacteriales</taxon>
        <taxon>Oscillospiraceae</taxon>
        <taxon>Hydrogenoanaerobacterium</taxon>
    </lineage>
</organism>
<name>A0ABS2GQ73_9FIRM</name>
<comment type="caution">
    <text evidence="11">The sequence shown here is derived from an EMBL/GenBank/DDBJ whole genome shotgun (WGS) entry which is preliminary data.</text>
</comment>
<keyword evidence="7 10" id="KW-1133">Transmembrane helix</keyword>
<keyword evidence="3" id="KW-0813">Transport</keyword>
<dbReference type="Proteomes" id="UP000724149">
    <property type="component" value="Unassembled WGS sequence"/>
</dbReference>
<dbReference type="PANTHER" id="PTHR33909:SF1">
    <property type="entry name" value="SEC TRANSLOCON ACCESSORY COMPLEX SUBUNIT YAJC"/>
    <property type="match status" value="1"/>
</dbReference>
<gene>
    <name evidence="11" type="primary">yajC</name>
    <name evidence="11" type="ORF">H9X81_07565</name>
</gene>
<keyword evidence="8" id="KW-0811">Translocation</keyword>
<evidence type="ECO:0000256" key="5">
    <source>
        <dbReference type="ARBA" id="ARBA00022692"/>
    </source>
</evidence>
<dbReference type="Pfam" id="PF02699">
    <property type="entry name" value="YajC"/>
    <property type="match status" value="1"/>
</dbReference>
<keyword evidence="12" id="KW-1185">Reference proteome</keyword>